<gene>
    <name evidence="1" type="ORF">NG821_11095</name>
</gene>
<dbReference type="SUPFAM" id="SSF49464">
    <property type="entry name" value="Carboxypeptidase regulatory domain-like"/>
    <property type="match status" value="1"/>
</dbReference>
<name>A0ABT1BZ66_9BACT</name>
<dbReference type="Gene3D" id="2.170.130.10">
    <property type="entry name" value="TonB-dependent receptor, plug domain"/>
    <property type="match status" value="1"/>
</dbReference>
<proteinExistence type="predicted"/>
<dbReference type="InterPro" id="IPR008969">
    <property type="entry name" value="CarboxyPept-like_regulatory"/>
</dbReference>
<dbReference type="SUPFAM" id="SSF56935">
    <property type="entry name" value="Porins"/>
    <property type="match status" value="1"/>
</dbReference>
<dbReference type="Proteomes" id="UP001204015">
    <property type="component" value="Unassembled WGS sequence"/>
</dbReference>
<dbReference type="RefSeq" id="WP_252761731.1">
    <property type="nucleotide sequence ID" value="NZ_JAMXLY010000053.1"/>
</dbReference>
<keyword evidence="2" id="KW-1185">Reference proteome</keyword>
<comment type="caution">
    <text evidence="1">The sequence shown here is derived from an EMBL/GenBank/DDBJ whole genome shotgun (WGS) entry which is preliminary data.</text>
</comment>
<sequence length="693" mass="79005">MISGTVKAGGDPAFAATVFLSKDKKHTVLVDENGNFSILVNEKTPDDTLNVTFMGFDPYKEAVGQIHSPLYIVLRESKVILNSVVITASDPLSQEFAVSDLQRSDIYQAPFSGADPLKAIKILPYSTSTTESANPELRGSAADLSRVLLNGVPVINPVRNEQLNNMGNFSLFNTELIKEQNVYPSNPPLEYGDAVSGIVDIKTVDHLEEKQSLSVSLSLASVGALYQRSFRDNTFMQLFTNDQFSDLYKDVNRKASENINSFASHDLGVNFHTQLFGQLYFNHYSYIVHENYSSSTGEYNYWGRQDARKTRDFHVTNLEYNSGRFLLSFNDGVDYSYSNYSFGNILERNHSFRLFNSLFAKYDAGKTLSIKGGLDDQFARYSYRGIYPSAITANLKPGSPTTDLKNHLSNQSLESFLYSKLNFTHVKIGFGMRKNIPMKDQPDFFSWQSNMRYNWAGKHSVILSCGQYNGYSVPEYMMRLMKHTSSKQLSLDYLLKLHKLEFSLSGYLKMERTPEYLFETDQVEDIKTFIKGIEASARIPVGHFVFWTSLSSLDVRFKETAQPGWHRAQNDLNYLFKCFVEYQNSALFNAALSFNTRQGLYDTPVSSTETSDGTVYPIFGEYNSEKYSPYSSLDYSMSHYFGMKSFSMLLFLNATNLLNRNNVRGYYYNESYTQRLSLPFQRRTIYFGVIFTF</sequence>
<dbReference type="EMBL" id="JAMXLY010000053">
    <property type="protein sequence ID" value="MCO6026376.1"/>
    <property type="molecule type" value="Genomic_DNA"/>
</dbReference>
<dbReference type="InterPro" id="IPR037066">
    <property type="entry name" value="Plug_dom_sf"/>
</dbReference>
<organism evidence="1 2">
    <name type="scientific">Segatella cerevisiae</name>
    <dbReference type="NCBI Taxonomy" id="2053716"/>
    <lineage>
        <taxon>Bacteria</taxon>
        <taxon>Pseudomonadati</taxon>
        <taxon>Bacteroidota</taxon>
        <taxon>Bacteroidia</taxon>
        <taxon>Bacteroidales</taxon>
        <taxon>Prevotellaceae</taxon>
        <taxon>Segatella</taxon>
    </lineage>
</organism>
<dbReference type="Pfam" id="PF13715">
    <property type="entry name" value="CarbopepD_reg_2"/>
    <property type="match status" value="1"/>
</dbReference>
<evidence type="ECO:0000313" key="1">
    <source>
        <dbReference type="EMBL" id="MCO6026376.1"/>
    </source>
</evidence>
<keyword evidence="1" id="KW-0675">Receptor</keyword>
<reference evidence="1 2" key="1">
    <citation type="submission" date="2022-06" db="EMBL/GenBank/DDBJ databases">
        <title>A taxonomic note on the genus Prevotella: Description of four novel genera and emended description of the genera Hallella and Xylanibacter.</title>
        <authorList>
            <person name="Hitch T.C.A."/>
        </authorList>
    </citation>
    <scope>NUCLEOTIDE SEQUENCE [LARGE SCALE GENOMIC DNA]</scope>
    <source>
        <strain evidence="1 2">DSM 100619</strain>
    </source>
</reference>
<accession>A0ABT1BZ66</accession>
<protein>
    <submittedName>
        <fullName evidence="1">TonB-dependent receptor</fullName>
    </submittedName>
</protein>
<evidence type="ECO:0000313" key="2">
    <source>
        <dbReference type="Proteomes" id="UP001204015"/>
    </source>
</evidence>